<gene>
    <name evidence="4" type="ORF">BpHYR1_041332</name>
</gene>
<dbReference type="SMART" id="SM00539">
    <property type="entry name" value="NIDO"/>
    <property type="match status" value="1"/>
</dbReference>
<dbReference type="InterPro" id="IPR051495">
    <property type="entry name" value="Epithelial_Barrier/Signaling"/>
</dbReference>
<dbReference type="Pfam" id="PF06119">
    <property type="entry name" value="NIDO"/>
    <property type="match status" value="1"/>
</dbReference>
<dbReference type="PROSITE" id="PS51220">
    <property type="entry name" value="NIDO"/>
    <property type="match status" value="1"/>
</dbReference>
<dbReference type="EMBL" id="REGN01007106">
    <property type="protein sequence ID" value="RNA07264.1"/>
    <property type="molecule type" value="Genomic_DNA"/>
</dbReference>
<dbReference type="InterPro" id="IPR003886">
    <property type="entry name" value="NIDO_dom"/>
</dbReference>
<dbReference type="PANTHER" id="PTHR13802">
    <property type="entry name" value="MUCIN 4-RELATED"/>
    <property type="match status" value="1"/>
</dbReference>
<protein>
    <submittedName>
        <fullName evidence="4">Nidogen and EGF-like domain-containing 1</fullName>
    </submittedName>
</protein>
<proteinExistence type="predicted"/>
<name>A0A3M7Q7V3_BRAPC</name>
<sequence>MLSKISFKVFLLYTLCNKIVADFIPYGHGNGDYEFPLRDDYTLLISPNYPFKFFNKSYSSLYLSSNGIVSFDKAASHLPSSFPRESPVAIAPFWADINIIKSGQIFYRQVLSGSNLEKIGIEIRQGLSVSFYPRWAFVVTWFEVAPYQNFANLPKNTFQLVLTNDFLNSFAILNYKTLEWEGNFSAGINAVNSILVFLYSLFDSKKKIVDSSRSLYTFSFILGI</sequence>
<dbReference type="STRING" id="10195.A0A3M7Q7V3"/>
<evidence type="ECO:0000259" key="3">
    <source>
        <dbReference type="PROSITE" id="PS51220"/>
    </source>
</evidence>
<dbReference type="AlphaFoldDB" id="A0A3M7Q7V3"/>
<keyword evidence="2" id="KW-0732">Signal</keyword>
<dbReference type="OrthoDB" id="6236007at2759"/>
<dbReference type="PANTHER" id="PTHR13802:SF52">
    <property type="entry name" value="MUCIN-4"/>
    <property type="match status" value="1"/>
</dbReference>
<comment type="caution">
    <text evidence="4">The sequence shown here is derived from an EMBL/GenBank/DDBJ whole genome shotgun (WGS) entry which is preliminary data.</text>
</comment>
<evidence type="ECO:0000313" key="4">
    <source>
        <dbReference type="EMBL" id="RNA07264.1"/>
    </source>
</evidence>
<evidence type="ECO:0000313" key="5">
    <source>
        <dbReference type="Proteomes" id="UP000276133"/>
    </source>
</evidence>
<evidence type="ECO:0000256" key="1">
    <source>
        <dbReference type="ARBA" id="ARBA00023157"/>
    </source>
</evidence>
<dbReference type="GO" id="GO:0007160">
    <property type="term" value="P:cell-matrix adhesion"/>
    <property type="evidence" value="ECO:0007669"/>
    <property type="project" value="InterPro"/>
</dbReference>
<feature type="signal peptide" evidence="2">
    <location>
        <begin position="1"/>
        <end position="21"/>
    </location>
</feature>
<feature type="domain" description="NIDO" evidence="3">
    <location>
        <begin position="92"/>
        <end position="224"/>
    </location>
</feature>
<keyword evidence="5" id="KW-1185">Reference proteome</keyword>
<keyword evidence="1" id="KW-1015">Disulfide bond</keyword>
<feature type="chain" id="PRO_5018300109" evidence="2">
    <location>
        <begin position="22"/>
        <end position="224"/>
    </location>
</feature>
<reference evidence="4 5" key="1">
    <citation type="journal article" date="2018" name="Sci. Rep.">
        <title>Genomic signatures of local adaptation to the degree of environmental predictability in rotifers.</title>
        <authorList>
            <person name="Franch-Gras L."/>
            <person name="Hahn C."/>
            <person name="Garcia-Roger E.M."/>
            <person name="Carmona M.J."/>
            <person name="Serra M."/>
            <person name="Gomez A."/>
        </authorList>
    </citation>
    <scope>NUCLEOTIDE SEQUENCE [LARGE SCALE GENOMIC DNA]</scope>
    <source>
        <strain evidence="4">HYR1</strain>
    </source>
</reference>
<dbReference type="Proteomes" id="UP000276133">
    <property type="component" value="Unassembled WGS sequence"/>
</dbReference>
<organism evidence="4 5">
    <name type="scientific">Brachionus plicatilis</name>
    <name type="common">Marine rotifer</name>
    <name type="synonym">Brachionus muelleri</name>
    <dbReference type="NCBI Taxonomy" id="10195"/>
    <lineage>
        <taxon>Eukaryota</taxon>
        <taxon>Metazoa</taxon>
        <taxon>Spiralia</taxon>
        <taxon>Gnathifera</taxon>
        <taxon>Rotifera</taxon>
        <taxon>Eurotatoria</taxon>
        <taxon>Monogononta</taxon>
        <taxon>Pseudotrocha</taxon>
        <taxon>Ploima</taxon>
        <taxon>Brachionidae</taxon>
        <taxon>Brachionus</taxon>
    </lineage>
</organism>
<accession>A0A3M7Q7V3</accession>
<evidence type="ECO:0000256" key="2">
    <source>
        <dbReference type="SAM" id="SignalP"/>
    </source>
</evidence>